<feature type="chain" id="PRO_5039861276" description="Leucine-rich repeat-containing N-terminal plant-type domain-containing protein" evidence="10">
    <location>
        <begin position="21"/>
        <end position="248"/>
    </location>
</feature>
<protein>
    <recommendedName>
        <fullName evidence="11">Leucine-rich repeat-containing N-terminal plant-type domain-containing protein</fullName>
    </recommendedName>
</protein>
<evidence type="ECO:0000313" key="12">
    <source>
        <dbReference type="EMBL" id="CAG7876703.1"/>
    </source>
</evidence>
<dbReference type="EMBL" id="LS974621">
    <property type="protein sequence ID" value="CAG7876703.1"/>
    <property type="molecule type" value="Genomic_DNA"/>
</dbReference>
<evidence type="ECO:0000256" key="7">
    <source>
        <dbReference type="ARBA" id="ARBA00023136"/>
    </source>
</evidence>
<feature type="signal peptide" evidence="10">
    <location>
        <begin position="1"/>
        <end position="20"/>
    </location>
</feature>
<keyword evidence="2" id="KW-0433">Leucine-rich repeat</keyword>
<keyword evidence="9" id="KW-0325">Glycoprotein</keyword>
<evidence type="ECO:0000256" key="4">
    <source>
        <dbReference type="ARBA" id="ARBA00022729"/>
    </source>
</evidence>
<keyword evidence="8" id="KW-0675">Receptor</keyword>
<dbReference type="Pfam" id="PF00560">
    <property type="entry name" value="LRR_1"/>
    <property type="match status" value="1"/>
</dbReference>
<keyword evidence="3" id="KW-0812">Transmembrane</keyword>
<evidence type="ECO:0000256" key="5">
    <source>
        <dbReference type="ARBA" id="ARBA00022737"/>
    </source>
</evidence>
<dbReference type="Gene3D" id="3.80.10.10">
    <property type="entry name" value="Ribonuclease Inhibitor"/>
    <property type="match status" value="1"/>
</dbReference>
<evidence type="ECO:0000313" key="13">
    <source>
        <dbReference type="EMBL" id="VDC71814.1"/>
    </source>
</evidence>
<organism evidence="13">
    <name type="scientific">Brassica campestris</name>
    <name type="common">Field mustard</name>
    <dbReference type="NCBI Taxonomy" id="3711"/>
    <lineage>
        <taxon>Eukaryota</taxon>
        <taxon>Viridiplantae</taxon>
        <taxon>Streptophyta</taxon>
        <taxon>Embryophyta</taxon>
        <taxon>Tracheophyta</taxon>
        <taxon>Spermatophyta</taxon>
        <taxon>Magnoliopsida</taxon>
        <taxon>eudicotyledons</taxon>
        <taxon>Gunneridae</taxon>
        <taxon>Pentapetalae</taxon>
        <taxon>rosids</taxon>
        <taxon>malvids</taxon>
        <taxon>Brassicales</taxon>
        <taxon>Brassicaceae</taxon>
        <taxon>Brassiceae</taxon>
        <taxon>Brassica</taxon>
    </lineage>
</organism>
<evidence type="ECO:0000259" key="11">
    <source>
        <dbReference type="Pfam" id="PF08263"/>
    </source>
</evidence>
<name>A0A3P5Z7N6_BRACM</name>
<comment type="subcellular location">
    <subcellularLocation>
        <location evidence="1">Membrane</location>
        <topology evidence="1">Single-pass type I membrane protein</topology>
    </subcellularLocation>
</comment>
<evidence type="ECO:0000256" key="1">
    <source>
        <dbReference type="ARBA" id="ARBA00004479"/>
    </source>
</evidence>
<dbReference type="PANTHER" id="PTHR48061">
    <property type="entry name" value="LEUCINE-RICH REPEAT RECEPTOR PROTEIN KINASE EMS1-LIKE-RELATED"/>
    <property type="match status" value="1"/>
</dbReference>
<evidence type="ECO:0000256" key="9">
    <source>
        <dbReference type="ARBA" id="ARBA00023180"/>
    </source>
</evidence>
<dbReference type="InterPro" id="IPR032675">
    <property type="entry name" value="LRR_dom_sf"/>
</dbReference>
<sequence>MIGTIFLLFFSISSSSYTYASLTLCRPDQRDALLEFKSEFNDEGIQGAWTSFCVTSSPKRKSWENNTDCCYWDGITCDANSGVVIGVDLSSSCLHGHFKPDSSLFRLQYLRSLNLAYNDFNASSIPTRINELMGLQRLNLSYTSFSGEIPTEILHLTKLVSLDLSSIFMYSQTLSSPGKPFLSQLAQNLTNLRQLDLSHVNLSSEMPQMMISNLTSLRSIRLHGCNLFGRFPRLSPTIRSIDLSAIHT</sequence>
<dbReference type="Pfam" id="PF08263">
    <property type="entry name" value="LRRNT_2"/>
    <property type="match status" value="1"/>
</dbReference>
<dbReference type="AlphaFoldDB" id="A0A3P5Z7N6"/>
<keyword evidence="7" id="KW-0472">Membrane</keyword>
<evidence type="ECO:0000256" key="8">
    <source>
        <dbReference type="ARBA" id="ARBA00023170"/>
    </source>
</evidence>
<keyword evidence="4 10" id="KW-0732">Signal</keyword>
<keyword evidence="5" id="KW-0677">Repeat</keyword>
<feature type="domain" description="Leucine-rich repeat-containing N-terminal plant-type" evidence="11">
    <location>
        <begin position="27"/>
        <end position="78"/>
    </location>
</feature>
<dbReference type="InterPro" id="IPR046956">
    <property type="entry name" value="RLP23-like"/>
</dbReference>
<dbReference type="Gramene" id="A05p32240.2_BraZ1">
    <property type="protein sequence ID" value="A05p32240.2_BraZ1.CDS.1"/>
    <property type="gene ID" value="A05g32240.2_BraZ1"/>
</dbReference>
<reference evidence="13" key="1">
    <citation type="submission" date="2018-11" db="EMBL/GenBank/DDBJ databases">
        <authorList>
            <consortium name="Genoscope - CEA"/>
            <person name="William W."/>
        </authorList>
    </citation>
    <scope>NUCLEOTIDE SEQUENCE</scope>
</reference>
<evidence type="ECO:0000256" key="10">
    <source>
        <dbReference type="SAM" id="SignalP"/>
    </source>
</evidence>
<dbReference type="Proteomes" id="UP000694005">
    <property type="component" value="Chromosome A05"/>
</dbReference>
<dbReference type="InterPro" id="IPR013210">
    <property type="entry name" value="LRR_N_plant-typ"/>
</dbReference>
<keyword evidence="6" id="KW-1133">Transmembrane helix</keyword>
<proteinExistence type="predicted"/>
<dbReference type="PANTHER" id="PTHR48061:SF46">
    <property type="entry name" value="LEUCINE-RICH REPEAT-CONTAINING N-TERMINAL PLANT-TYPE DOMAIN-CONTAINING PROTEIN"/>
    <property type="match status" value="1"/>
</dbReference>
<gene>
    <name evidence="13" type="ORF">BRAA05T21528Z</name>
    <name evidence="12" type="ORF">BRAPAZ1V2_A05P32240.2</name>
</gene>
<evidence type="ECO:0000256" key="2">
    <source>
        <dbReference type="ARBA" id="ARBA00022614"/>
    </source>
</evidence>
<dbReference type="GO" id="GO:0016020">
    <property type="term" value="C:membrane"/>
    <property type="evidence" value="ECO:0007669"/>
    <property type="project" value="UniProtKB-SubCell"/>
</dbReference>
<dbReference type="EMBL" id="LR031570">
    <property type="protein sequence ID" value="VDC71814.1"/>
    <property type="molecule type" value="Genomic_DNA"/>
</dbReference>
<dbReference type="FunFam" id="3.80.10.10:FF:001166">
    <property type="entry name" value="Cf2-like protein"/>
    <property type="match status" value="1"/>
</dbReference>
<dbReference type="InterPro" id="IPR001611">
    <property type="entry name" value="Leu-rich_rpt"/>
</dbReference>
<dbReference type="SUPFAM" id="SSF52058">
    <property type="entry name" value="L domain-like"/>
    <property type="match status" value="1"/>
</dbReference>
<accession>A0A3P5Z7N6</accession>
<evidence type="ECO:0000256" key="6">
    <source>
        <dbReference type="ARBA" id="ARBA00022989"/>
    </source>
</evidence>
<evidence type="ECO:0000256" key="3">
    <source>
        <dbReference type="ARBA" id="ARBA00022692"/>
    </source>
</evidence>